<dbReference type="InterPro" id="IPR005148">
    <property type="entry name" value="Arg-tRNA-synth_N"/>
</dbReference>
<feature type="coiled-coil region" evidence="13">
    <location>
        <begin position="58"/>
        <end position="119"/>
    </location>
</feature>
<dbReference type="InterPro" id="IPR036695">
    <property type="entry name" value="Arg-tRNA-synth_N_sf"/>
</dbReference>
<keyword evidence="17" id="KW-1185">Reference proteome</keyword>
<keyword evidence="6 12" id="KW-0547">Nucleotide-binding</keyword>
<dbReference type="EMBL" id="JARQWQ010000025">
    <property type="protein sequence ID" value="KAK2563560.1"/>
    <property type="molecule type" value="Genomic_DNA"/>
</dbReference>
<dbReference type="NCBIfam" id="TIGR00456">
    <property type="entry name" value="argS"/>
    <property type="match status" value="1"/>
</dbReference>
<dbReference type="Gene3D" id="1.10.730.10">
    <property type="entry name" value="Isoleucyl-tRNA Synthetase, Domain 1"/>
    <property type="match status" value="1"/>
</dbReference>
<feature type="domain" description="Arginyl tRNA synthetase N-terminal" evidence="15">
    <location>
        <begin position="136"/>
        <end position="224"/>
    </location>
</feature>
<organism evidence="16 17">
    <name type="scientific">Acropora cervicornis</name>
    <name type="common">Staghorn coral</name>
    <dbReference type="NCBI Taxonomy" id="6130"/>
    <lineage>
        <taxon>Eukaryota</taxon>
        <taxon>Metazoa</taxon>
        <taxon>Cnidaria</taxon>
        <taxon>Anthozoa</taxon>
        <taxon>Hexacorallia</taxon>
        <taxon>Scleractinia</taxon>
        <taxon>Astrocoeniina</taxon>
        <taxon>Acroporidae</taxon>
        <taxon>Acropora</taxon>
    </lineage>
</organism>
<dbReference type="PANTHER" id="PTHR11956:SF5">
    <property type="entry name" value="ARGININE--TRNA LIGASE, CYTOPLASMIC"/>
    <property type="match status" value="1"/>
</dbReference>
<dbReference type="InterPro" id="IPR035684">
    <property type="entry name" value="ArgRS_core"/>
</dbReference>
<dbReference type="InterPro" id="IPR001278">
    <property type="entry name" value="Arg-tRNA-ligase"/>
</dbReference>
<reference evidence="16" key="1">
    <citation type="journal article" date="2023" name="G3 (Bethesda)">
        <title>Whole genome assembly and annotation of the endangered Caribbean coral Acropora cervicornis.</title>
        <authorList>
            <person name="Selwyn J.D."/>
            <person name="Vollmer S.V."/>
        </authorList>
    </citation>
    <scope>NUCLEOTIDE SEQUENCE</scope>
    <source>
        <strain evidence="16">K2</strain>
    </source>
</reference>
<evidence type="ECO:0000256" key="7">
    <source>
        <dbReference type="ARBA" id="ARBA00022840"/>
    </source>
</evidence>
<comment type="catalytic activity">
    <reaction evidence="11">
        <text>tRNA(Arg) + L-arginine + ATP = L-arginyl-tRNA(Arg) + AMP + diphosphate</text>
        <dbReference type="Rhea" id="RHEA:20301"/>
        <dbReference type="Rhea" id="RHEA-COMP:9658"/>
        <dbReference type="Rhea" id="RHEA-COMP:9673"/>
        <dbReference type="ChEBI" id="CHEBI:30616"/>
        <dbReference type="ChEBI" id="CHEBI:32682"/>
        <dbReference type="ChEBI" id="CHEBI:33019"/>
        <dbReference type="ChEBI" id="CHEBI:78442"/>
        <dbReference type="ChEBI" id="CHEBI:78513"/>
        <dbReference type="ChEBI" id="CHEBI:456215"/>
        <dbReference type="EC" id="6.1.1.19"/>
    </reaction>
</comment>
<dbReference type="Pfam" id="PF05746">
    <property type="entry name" value="DALR_1"/>
    <property type="match status" value="1"/>
</dbReference>
<dbReference type="SMART" id="SM00836">
    <property type="entry name" value="DALR_1"/>
    <property type="match status" value="1"/>
</dbReference>
<dbReference type="GO" id="GO:0005524">
    <property type="term" value="F:ATP binding"/>
    <property type="evidence" value="ECO:0007669"/>
    <property type="project" value="UniProtKB-KW"/>
</dbReference>
<evidence type="ECO:0000313" key="16">
    <source>
        <dbReference type="EMBL" id="KAK2563560.1"/>
    </source>
</evidence>
<dbReference type="EC" id="6.1.1.19" evidence="3"/>
<evidence type="ECO:0000259" key="14">
    <source>
        <dbReference type="SMART" id="SM00836"/>
    </source>
</evidence>
<accession>A0AAD9QMA3</accession>
<evidence type="ECO:0000256" key="12">
    <source>
        <dbReference type="RuleBase" id="RU363038"/>
    </source>
</evidence>
<evidence type="ECO:0000256" key="3">
    <source>
        <dbReference type="ARBA" id="ARBA00012837"/>
    </source>
</evidence>
<comment type="similarity">
    <text evidence="2 12">Belongs to the class-I aminoacyl-tRNA synthetase family.</text>
</comment>
<dbReference type="SUPFAM" id="SSF55190">
    <property type="entry name" value="Arginyl-tRNA synthetase (ArgRS), N-terminal 'additional' domain"/>
    <property type="match status" value="1"/>
</dbReference>
<dbReference type="GO" id="GO:0006420">
    <property type="term" value="P:arginyl-tRNA aminoacylation"/>
    <property type="evidence" value="ECO:0007669"/>
    <property type="project" value="InterPro"/>
</dbReference>
<evidence type="ECO:0000256" key="11">
    <source>
        <dbReference type="ARBA" id="ARBA00049339"/>
    </source>
</evidence>
<dbReference type="FunFam" id="3.30.1360.70:FF:000002">
    <property type="entry name" value="arginine--tRNA ligase, cytoplasmic"/>
    <property type="match status" value="1"/>
</dbReference>
<dbReference type="PANTHER" id="PTHR11956">
    <property type="entry name" value="ARGINYL-TRNA SYNTHETASE"/>
    <property type="match status" value="1"/>
</dbReference>
<dbReference type="GO" id="GO:0005829">
    <property type="term" value="C:cytosol"/>
    <property type="evidence" value="ECO:0007669"/>
    <property type="project" value="UniProtKB-SubCell"/>
</dbReference>
<gene>
    <name evidence="16" type="ORF">P5673_013286</name>
</gene>
<evidence type="ECO:0000256" key="5">
    <source>
        <dbReference type="ARBA" id="ARBA00022598"/>
    </source>
</evidence>
<dbReference type="InterPro" id="IPR014729">
    <property type="entry name" value="Rossmann-like_a/b/a_fold"/>
</dbReference>
<dbReference type="SUPFAM" id="SSF47323">
    <property type="entry name" value="Anticodon-binding domain of a subclass of class I aminoacyl-tRNA synthetases"/>
    <property type="match status" value="1"/>
</dbReference>
<sequence length="718" mass="81195">MNLSIIPRNLFSFGFKRLTGVIAVSSIRDSTSLKSRAFSESKYPRGTYNIMADGSSLVEQYSKRAKIAEDEVLSLKRKIEALQNQLGSCESESSDVPELEKLLTENSKLKYQVETLNRSIMEEKANSKKVMTNCQFTLHELFGKAIRATFPNVPEAPVIVQPSQGEKFGDYQCNSAMAINQILKGKGIKSNPREIAVSVVSNVPQNDLIQKIEVAGSGFINISLSHNYVSSLLKDILSNGVQPPAVPVKRRCVVDFSSPNIAKEMHVGHLRSTIIGESLCRLLEFVGHDVLRINHIGDWGTQFGMLIAHLEDKFPDYLEVSPPIGDLQAFYKESKKRFDEDEAFKKVAYDKVVELQGGHPNVRKAWNLICDVSRKEFDKIYTRLDVTLIERGESFYQNMMTGVVAELERKGQVIQEEGRKVVFVSGMKVPLTVVKSDGGFTYDTSDLAALRQRVYDENGDWLIYVTDAGQGDHFKLIFGASREAGWYDPKKTRIDHVGFGVVLGEDKKKFKTRSGDTVRLIDLLDEGLKRSLDKLKEKERDKVLSAEELKAAQESVAYGCIKYADLSHNRVNDYVFSFDKMLDDKGNTAVYLLYAYTRIRSIMRTANIDRESLESCLANTEISLEHPKEWKLGKCIVRFPEILSRVLDDLMMHILCEFMYEMATTLTEFYDNCYCVEKDRNTGVVVKINMGRMLLLEATARVMEVAFYILGIKPVTKM</sequence>
<dbReference type="InterPro" id="IPR008909">
    <property type="entry name" value="DALR_anticod-bd"/>
</dbReference>
<evidence type="ECO:0000256" key="2">
    <source>
        <dbReference type="ARBA" id="ARBA00005594"/>
    </source>
</evidence>
<feature type="domain" description="DALR anticodon binding" evidence="14">
    <location>
        <begin position="592"/>
        <end position="718"/>
    </location>
</feature>
<dbReference type="Pfam" id="PF00750">
    <property type="entry name" value="tRNA-synt_1d"/>
    <property type="match status" value="1"/>
</dbReference>
<dbReference type="InterPro" id="IPR001412">
    <property type="entry name" value="aa-tRNA-synth_I_CS"/>
</dbReference>
<dbReference type="FunFam" id="1.10.730.10:FF:000064">
    <property type="entry name" value="Probable arginine--tRNA ligase, cytoplasmic"/>
    <property type="match status" value="1"/>
</dbReference>
<dbReference type="FunFam" id="3.40.50.620:FF:000084">
    <property type="entry name" value="arginine--tRNA ligase, cytoplasmic"/>
    <property type="match status" value="1"/>
</dbReference>
<dbReference type="Gene3D" id="3.30.1360.70">
    <property type="entry name" value="Arginyl tRNA synthetase N-terminal domain"/>
    <property type="match status" value="1"/>
</dbReference>
<keyword evidence="8 12" id="KW-0648">Protein biosynthesis</keyword>
<evidence type="ECO:0000256" key="8">
    <source>
        <dbReference type="ARBA" id="ARBA00022917"/>
    </source>
</evidence>
<name>A0AAD9QMA3_ACRCE</name>
<evidence type="ECO:0000256" key="1">
    <source>
        <dbReference type="ARBA" id="ARBA00004514"/>
    </source>
</evidence>
<evidence type="ECO:0000256" key="10">
    <source>
        <dbReference type="ARBA" id="ARBA00033033"/>
    </source>
</evidence>
<evidence type="ECO:0000256" key="4">
    <source>
        <dbReference type="ARBA" id="ARBA00022490"/>
    </source>
</evidence>
<dbReference type="InterPro" id="IPR009080">
    <property type="entry name" value="tRNAsynth_Ia_anticodon-bd"/>
</dbReference>
<keyword evidence="13" id="KW-0175">Coiled coil</keyword>
<dbReference type="CDD" id="cd00671">
    <property type="entry name" value="ArgRS_core"/>
    <property type="match status" value="1"/>
</dbReference>
<dbReference type="HAMAP" id="MF_00123">
    <property type="entry name" value="Arg_tRNA_synth"/>
    <property type="match status" value="1"/>
</dbReference>
<comment type="subcellular location">
    <subcellularLocation>
        <location evidence="1">Cytoplasm</location>
        <location evidence="1">Cytosol</location>
    </subcellularLocation>
</comment>
<dbReference type="SMART" id="SM01016">
    <property type="entry name" value="Arg_tRNA_synt_N"/>
    <property type="match status" value="1"/>
</dbReference>
<dbReference type="PROSITE" id="PS00178">
    <property type="entry name" value="AA_TRNA_LIGASE_I"/>
    <property type="match status" value="1"/>
</dbReference>
<dbReference type="AlphaFoldDB" id="A0AAD9QMA3"/>
<dbReference type="GO" id="GO:0017101">
    <property type="term" value="C:aminoacyl-tRNA synthetase multienzyme complex"/>
    <property type="evidence" value="ECO:0007669"/>
    <property type="project" value="UniProtKB-ARBA"/>
</dbReference>
<keyword evidence="9 12" id="KW-0030">Aminoacyl-tRNA synthetase</keyword>
<dbReference type="PRINTS" id="PR01038">
    <property type="entry name" value="TRNASYNTHARG"/>
</dbReference>
<dbReference type="Pfam" id="PF03485">
    <property type="entry name" value="Arg_tRNA_synt_N"/>
    <property type="match status" value="1"/>
</dbReference>
<proteinExistence type="inferred from homology"/>
<dbReference type="Gene3D" id="3.40.50.620">
    <property type="entry name" value="HUPs"/>
    <property type="match status" value="1"/>
</dbReference>
<comment type="caution">
    <text evidence="16">The sequence shown here is derived from an EMBL/GenBank/DDBJ whole genome shotgun (WGS) entry which is preliminary data.</text>
</comment>
<keyword evidence="7 12" id="KW-0067">ATP-binding</keyword>
<dbReference type="Proteomes" id="UP001249851">
    <property type="component" value="Unassembled WGS sequence"/>
</dbReference>
<keyword evidence="5 12" id="KW-0436">Ligase</keyword>
<evidence type="ECO:0000259" key="15">
    <source>
        <dbReference type="SMART" id="SM01016"/>
    </source>
</evidence>
<keyword evidence="4" id="KW-0963">Cytoplasm</keyword>
<dbReference type="GO" id="GO:0004814">
    <property type="term" value="F:arginine-tRNA ligase activity"/>
    <property type="evidence" value="ECO:0007669"/>
    <property type="project" value="UniProtKB-EC"/>
</dbReference>
<evidence type="ECO:0000256" key="13">
    <source>
        <dbReference type="SAM" id="Coils"/>
    </source>
</evidence>
<evidence type="ECO:0000313" key="17">
    <source>
        <dbReference type="Proteomes" id="UP001249851"/>
    </source>
</evidence>
<evidence type="ECO:0000256" key="9">
    <source>
        <dbReference type="ARBA" id="ARBA00023146"/>
    </source>
</evidence>
<reference evidence="16" key="2">
    <citation type="journal article" date="2023" name="Science">
        <title>Genomic signatures of disease resistance in endangered staghorn corals.</title>
        <authorList>
            <person name="Vollmer S.V."/>
            <person name="Selwyn J.D."/>
            <person name="Despard B.A."/>
            <person name="Roesel C.L."/>
        </authorList>
    </citation>
    <scope>NUCLEOTIDE SEQUENCE</scope>
    <source>
        <strain evidence="16">K2</strain>
    </source>
</reference>
<protein>
    <recommendedName>
        <fullName evidence="3">arginine--tRNA ligase</fullName>
        <ecNumber evidence="3">6.1.1.19</ecNumber>
    </recommendedName>
    <alternativeName>
        <fullName evidence="10">Arginyl-tRNA synthetase</fullName>
    </alternativeName>
</protein>
<dbReference type="SUPFAM" id="SSF52374">
    <property type="entry name" value="Nucleotidylyl transferase"/>
    <property type="match status" value="1"/>
</dbReference>
<evidence type="ECO:0000256" key="6">
    <source>
        <dbReference type="ARBA" id="ARBA00022741"/>
    </source>
</evidence>